<evidence type="ECO:0000313" key="1">
    <source>
        <dbReference type="EMBL" id="MBO2010705.1"/>
    </source>
</evidence>
<evidence type="ECO:0000313" key="2">
    <source>
        <dbReference type="Proteomes" id="UP000664369"/>
    </source>
</evidence>
<protein>
    <submittedName>
        <fullName evidence="1">Uncharacterized protein</fullName>
    </submittedName>
</protein>
<dbReference type="RefSeq" id="WP_208176338.1">
    <property type="nucleotide sequence ID" value="NZ_JAGETZ010000008.1"/>
</dbReference>
<gene>
    <name evidence="1" type="ORF">J4E00_16710</name>
</gene>
<accession>A0ABS3QJ18</accession>
<reference evidence="1 2" key="1">
    <citation type="submission" date="2021-03" db="EMBL/GenBank/DDBJ databases">
        <authorList>
            <person name="Kim M.K."/>
        </authorList>
    </citation>
    <scope>NUCLEOTIDE SEQUENCE [LARGE SCALE GENOMIC DNA]</scope>
    <source>
        <strain evidence="1 2">BT442</strain>
    </source>
</reference>
<organism evidence="1 2">
    <name type="scientific">Hymenobacter negativus</name>
    <dbReference type="NCBI Taxonomy" id="2795026"/>
    <lineage>
        <taxon>Bacteria</taxon>
        <taxon>Pseudomonadati</taxon>
        <taxon>Bacteroidota</taxon>
        <taxon>Cytophagia</taxon>
        <taxon>Cytophagales</taxon>
        <taxon>Hymenobacteraceae</taxon>
        <taxon>Hymenobacter</taxon>
    </lineage>
</organism>
<proteinExistence type="predicted"/>
<keyword evidence="2" id="KW-1185">Reference proteome</keyword>
<dbReference type="EMBL" id="JAGETZ010000008">
    <property type="protein sequence ID" value="MBO2010705.1"/>
    <property type="molecule type" value="Genomic_DNA"/>
</dbReference>
<name>A0ABS3QJ18_9BACT</name>
<comment type="caution">
    <text evidence="1">The sequence shown here is derived from an EMBL/GenBank/DDBJ whole genome shotgun (WGS) entry which is preliminary data.</text>
</comment>
<dbReference type="Proteomes" id="UP000664369">
    <property type="component" value="Unassembled WGS sequence"/>
</dbReference>
<sequence>MPAAPRMRQLRRDKTVFALVMNIIRIYLEEDSLLAQQPHLRETPNADLLHLQQVADRWLGLTTAYVIRKHRCSMSAAIQTVAELQTELKASIPEAEMRAIPLSVVLSLPPGLMP</sequence>